<proteinExistence type="predicted"/>
<protein>
    <submittedName>
        <fullName evidence="1">2-phosphoglycerate kinase</fullName>
    </submittedName>
</protein>
<keyword evidence="1" id="KW-0808">Transferase</keyword>
<evidence type="ECO:0000313" key="2">
    <source>
        <dbReference type="Proteomes" id="UP000661607"/>
    </source>
</evidence>
<dbReference type="RefSeq" id="WP_225958979.1">
    <property type="nucleotide sequence ID" value="NZ_BAAASY010000009.1"/>
</dbReference>
<keyword evidence="1" id="KW-0418">Kinase</keyword>
<dbReference type="GO" id="GO:0016301">
    <property type="term" value="F:kinase activity"/>
    <property type="evidence" value="ECO:0007669"/>
    <property type="project" value="UniProtKB-KW"/>
</dbReference>
<gene>
    <name evidence="1" type="ORF">H4W81_007519</name>
</gene>
<accession>A0ABR9KRT5</accession>
<comment type="caution">
    <text evidence="1">The sequence shown here is derived from an EMBL/GenBank/DDBJ whole genome shotgun (WGS) entry which is preliminary data.</text>
</comment>
<organism evidence="1 2">
    <name type="scientific">Nonomuraea africana</name>
    <dbReference type="NCBI Taxonomy" id="46171"/>
    <lineage>
        <taxon>Bacteria</taxon>
        <taxon>Bacillati</taxon>
        <taxon>Actinomycetota</taxon>
        <taxon>Actinomycetes</taxon>
        <taxon>Streptosporangiales</taxon>
        <taxon>Streptosporangiaceae</taxon>
        <taxon>Nonomuraea</taxon>
    </lineage>
</organism>
<sequence>MQISVARALVPAVRAVVANHLETRTPVVIEGDYLLPSLAAELDGVRAAVLYEGDEEQIVENYRLREPAAGAQRERARVSRLFGDWLAGQAERAGVAVVPARPWDDVLDRLLRALE</sequence>
<name>A0ABR9KRT5_9ACTN</name>
<keyword evidence="2" id="KW-1185">Reference proteome</keyword>
<evidence type="ECO:0000313" key="1">
    <source>
        <dbReference type="EMBL" id="MBE1564740.1"/>
    </source>
</evidence>
<dbReference type="Proteomes" id="UP000661607">
    <property type="component" value="Unassembled WGS sequence"/>
</dbReference>
<dbReference type="EMBL" id="JADBEF010000001">
    <property type="protein sequence ID" value="MBE1564740.1"/>
    <property type="molecule type" value="Genomic_DNA"/>
</dbReference>
<reference evidence="1 2" key="1">
    <citation type="submission" date="2020-10" db="EMBL/GenBank/DDBJ databases">
        <title>Sequencing the genomes of 1000 actinobacteria strains.</title>
        <authorList>
            <person name="Klenk H.-P."/>
        </authorList>
    </citation>
    <scope>NUCLEOTIDE SEQUENCE [LARGE SCALE GENOMIC DNA]</scope>
    <source>
        <strain evidence="1 2">DSM 43748</strain>
    </source>
</reference>